<organism evidence="1 2">
    <name type="scientific">Phytophthora nicotianae P1976</name>
    <dbReference type="NCBI Taxonomy" id="1317066"/>
    <lineage>
        <taxon>Eukaryota</taxon>
        <taxon>Sar</taxon>
        <taxon>Stramenopiles</taxon>
        <taxon>Oomycota</taxon>
        <taxon>Peronosporomycetes</taxon>
        <taxon>Peronosporales</taxon>
        <taxon>Peronosporaceae</taxon>
        <taxon>Phytophthora</taxon>
    </lineage>
</organism>
<protein>
    <submittedName>
        <fullName evidence="1">Uncharacterized protein</fullName>
    </submittedName>
</protein>
<comment type="caution">
    <text evidence="1">The sequence shown here is derived from an EMBL/GenBank/DDBJ whole genome shotgun (WGS) entry which is preliminary data.</text>
</comment>
<gene>
    <name evidence="1" type="ORF">F444_07898</name>
</gene>
<evidence type="ECO:0000313" key="2">
    <source>
        <dbReference type="Proteomes" id="UP000028582"/>
    </source>
</evidence>
<dbReference type="Proteomes" id="UP000028582">
    <property type="component" value="Unassembled WGS sequence"/>
</dbReference>
<sequence length="61" mass="6618">MAPISLRMHRTTTQNDASLRFGNGAAGKFDGALCGLLVCLVAIQRQRALHKKAPVVQERIS</sequence>
<evidence type="ECO:0000313" key="1">
    <source>
        <dbReference type="EMBL" id="ETO76778.1"/>
    </source>
</evidence>
<proteinExistence type="predicted"/>
<reference evidence="1 2" key="1">
    <citation type="submission" date="2013-11" db="EMBL/GenBank/DDBJ databases">
        <title>The Genome Sequence of Phytophthora parasitica P1976.</title>
        <authorList>
            <consortium name="The Broad Institute Genomics Platform"/>
            <person name="Russ C."/>
            <person name="Tyler B."/>
            <person name="Panabieres F."/>
            <person name="Shan W."/>
            <person name="Tripathy S."/>
            <person name="Grunwald N."/>
            <person name="Machado M."/>
            <person name="Johnson C.S."/>
            <person name="Walker B."/>
            <person name="Young S."/>
            <person name="Zeng Q."/>
            <person name="Gargeya S."/>
            <person name="Fitzgerald M."/>
            <person name="Haas B."/>
            <person name="Abouelleil A."/>
            <person name="Allen A.W."/>
            <person name="Alvarado L."/>
            <person name="Arachchi H.M."/>
            <person name="Berlin A.M."/>
            <person name="Chapman S.B."/>
            <person name="Gainer-Dewar J."/>
            <person name="Goldberg J."/>
            <person name="Griggs A."/>
            <person name="Gujja S."/>
            <person name="Hansen M."/>
            <person name="Howarth C."/>
            <person name="Imamovic A."/>
            <person name="Ireland A."/>
            <person name="Larimer J."/>
            <person name="McCowan C."/>
            <person name="Murphy C."/>
            <person name="Pearson M."/>
            <person name="Poon T.W."/>
            <person name="Priest M."/>
            <person name="Roberts A."/>
            <person name="Saif S."/>
            <person name="Shea T."/>
            <person name="Sisk P."/>
            <person name="Sykes S."/>
            <person name="Wortman J."/>
            <person name="Nusbaum C."/>
            <person name="Birren B."/>
        </authorList>
    </citation>
    <scope>NUCLEOTIDE SEQUENCE [LARGE SCALE GENOMIC DNA]</scope>
    <source>
        <strain evidence="1 2">P1976</strain>
    </source>
</reference>
<dbReference type="AlphaFoldDB" id="A0A081AD17"/>
<dbReference type="EMBL" id="ANJA01001506">
    <property type="protein sequence ID" value="ETO76778.1"/>
    <property type="molecule type" value="Genomic_DNA"/>
</dbReference>
<accession>A0A081AD17</accession>
<feature type="non-terminal residue" evidence="1">
    <location>
        <position position="61"/>
    </location>
</feature>
<name>A0A081AD17_PHYNI</name>